<organism evidence="1">
    <name type="scientific">uncultured bacterium contig00003(2014)</name>
    <dbReference type="NCBI Taxonomy" id="1465624"/>
    <lineage>
        <taxon>Bacteria</taxon>
        <taxon>environmental samples</taxon>
    </lineage>
</organism>
<dbReference type="EMBL" id="KJ095701">
    <property type="protein sequence ID" value="AIA99560.1"/>
    <property type="molecule type" value="Genomic_DNA"/>
</dbReference>
<evidence type="ECO:0008006" key="2">
    <source>
        <dbReference type="Google" id="ProtNLM"/>
    </source>
</evidence>
<dbReference type="PROSITE" id="PS51257">
    <property type="entry name" value="PROKAR_LIPOPROTEIN"/>
    <property type="match status" value="1"/>
</dbReference>
<protein>
    <recommendedName>
        <fullName evidence="2">DUF4906 domain-containing protein</fullName>
    </recommendedName>
</protein>
<reference evidence="1" key="1">
    <citation type="journal article" date="2014" name="Microb. Ecol.">
        <title>Phylogenetic and Functional Analysis of Gut Microbiota of a Fungus-Growing Higher Termite: Bacteroidetes from Higher Termites Are a Rich Source of beta-Glucosidase Genes.</title>
        <authorList>
            <person name="Zhang M."/>
            <person name="Liu N."/>
            <person name="Qian C."/>
            <person name="Wang Q."/>
            <person name="Wang Q."/>
            <person name="Long Y."/>
            <person name="Huang Y."/>
            <person name="Zhou Z."/>
            <person name="Yan X."/>
        </authorList>
    </citation>
    <scope>NUCLEOTIDE SEQUENCE</scope>
</reference>
<sequence length="920" mass="99473">MTRNSLNYRYLLAVALIVPLFSSCIKDPSNTVRLPDELEKGRVVFHINIPRSSLPSSRAIADGGVDDNVVDEVTLLLFEPSDYGSGAYLGEAVAAEIETDGSDSQSKTFSVLIPDGEFDALVIANADDILSQFKTDNTGYASEDMVFFEQNLTTTIIGGNSGSGYLEWNSSPGSTDYKPFPMAARFEIPAERGSGSMETVFLIRMLSKINVKIAFGQTYTGTADDTDIFRLNSIVVPNFNTTGNLIPGDAGGKALSVFDPSQLNLPSTPGTVYGRIGDLVYSGTQIQSVTVNSVVVPGQQCVDEIFLPEKAGVAGSDNITCVLVEVYHPLLGENRWFRVDLQMPDPANEDSIEPVDMLRNFRYTLNITAIDGNGFATAQEAYDAPAEGVLVDITAIDESDMNDITFDGRNQLTTNASYFVFRDDDPGQTLKVFTDYSGGWDIVSNTATDWLSVPTTEGQGAVTTPVSLIPATNVGNTVLTGTIVIEAGALRKTINVIQVPLLDNITADAAPPSGFTPYVGAFWRSNQIGERLIRITRPTGTAADGDWAAIVMEGEDWIVMDTLMTTDPNVGWRVDAVEALVESGNDADFDKQHPVIGRKEWVHGTMNDDDTDIYFRLGLNGPHAPDSNNPARYGVVLLAYNNYTKLQRIWIRQGEGPDYLFRPDDPVNSAGITERTAAVPFSAYNLTAETLNAQVYQYGTTTGGTTASKFTEYPTQGGALFAWGLTNAAVRYAWDLISVSPPNWILGALGGSNKYWSGIGANNETCPQGYRRPNDGPTNKANAMTAVSDLQLSELRQSLFDKFQTGNTNMNITNKSAGYYADGFFDRRSISADGRDVSTSSNDVSSYGFILFNTANQASLFFPLVNRSRNGNTASGAIYKQTYYLTTGSSSLGIAVVFSDGNIAGILPYIALSVRCVADI</sequence>
<dbReference type="AlphaFoldDB" id="A0A060CSH0"/>
<proteinExistence type="predicted"/>
<accession>A0A060CSH0</accession>
<name>A0A060CSH0_9BACT</name>
<evidence type="ECO:0000313" key="1">
    <source>
        <dbReference type="EMBL" id="AIA99560.1"/>
    </source>
</evidence>